<dbReference type="AlphaFoldDB" id="A0AAX6ERG3"/>
<reference evidence="2" key="1">
    <citation type="journal article" date="2023" name="GigaByte">
        <title>Genome assembly of the bearded iris, Iris pallida Lam.</title>
        <authorList>
            <person name="Bruccoleri R.E."/>
            <person name="Oakeley E.J."/>
            <person name="Faust A.M.E."/>
            <person name="Altorfer M."/>
            <person name="Dessus-Babus S."/>
            <person name="Burckhardt D."/>
            <person name="Oertli M."/>
            <person name="Naumann U."/>
            <person name="Petersen F."/>
            <person name="Wong J."/>
        </authorList>
    </citation>
    <scope>NUCLEOTIDE SEQUENCE</scope>
    <source>
        <strain evidence="2">GSM-AAB239-AS_SAM_17_03QT</strain>
    </source>
</reference>
<sequence length="120" mass="14056">MFFLSFLEDTYLLTLSISFPITAGLFCLSFFANGEQEESLPCSYNVLLEILPITWFNLEIECLSFLYLMNPIAKSEPISLFHIVAFVCKVFSFVVQFVVLFWPFLSWFNLLRLENLFTKH</sequence>
<evidence type="ECO:0000313" key="2">
    <source>
        <dbReference type="EMBL" id="KAJ6806666.1"/>
    </source>
</evidence>
<protein>
    <submittedName>
        <fullName evidence="2">Uncharacterized protein</fullName>
    </submittedName>
</protein>
<feature type="transmembrane region" description="Helical" evidence="1">
    <location>
        <begin position="12"/>
        <end position="32"/>
    </location>
</feature>
<dbReference type="Proteomes" id="UP001140949">
    <property type="component" value="Unassembled WGS sequence"/>
</dbReference>
<evidence type="ECO:0000256" key="1">
    <source>
        <dbReference type="SAM" id="Phobius"/>
    </source>
</evidence>
<accession>A0AAX6ERG3</accession>
<keyword evidence="1" id="KW-0812">Transmembrane</keyword>
<evidence type="ECO:0000313" key="3">
    <source>
        <dbReference type="Proteomes" id="UP001140949"/>
    </source>
</evidence>
<proteinExistence type="predicted"/>
<reference evidence="2" key="2">
    <citation type="submission" date="2023-04" db="EMBL/GenBank/DDBJ databases">
        <authorList>
            <person name="Bruccoleri R.E."/>
            <person name="Oakeley E.J."/>
            <person name="Faust A.-M."/>
            <person name="Dessus-Babus S."/>
            <person name="Altorfer M."/>
            <person name="Burckhardt D."/>
            <person name="Oertli M."/>
            <person name="Naumann U."/>
            <person name="Petersen F."/>
            <person name="Wong J."/>
        </authorList>
    </citation>
    <scope>NUCLEOTIDE SEQUENCE</scope>
    <source>
        <strain evidence="2">GSM-AAB239-AS_SAM_17_03QT</strain>
        <tissue evidence="2">Leaf</tissue>
    </source>
</reference>
<name>A0AAX6ERG3_IRIPA</name>
<keyword evidence="3" id="KW-1185">Reference proteome</keyword>
<organism evidence="2 3">
    <name type="scientific">Iris pallida</name>
    <name type="common">Sweet iris</name>
    <dbReference type="NCBI Taxonomy" id="29817"/>
    <lineage>
        <taxon>Eukaryota</taxon>
        <taxon>Viridiplantae</taxon>
        <taxon>Streptophyta</taxon>
        <taxon>Embryophyta</taxon>
        <taxon>Tracheophyta</taxon>
        <taxon>Spermatophyta</taxon>
        <taxon>Magnoliopsida</taxon>
        <taxon>Liliopsida</taxon>
        <taxon>Asparagales</taxon>
        <taxon>Iridaceae</taxon>
        <taxon>Iridoideae</taxon>
        <taxon>Irideae</taxon>
        <taxon>Iris</taxon>
    </lineage>
</organism>
<comment type="caution">
    <text evidence="2">The sequence shown here is derived from an EMBL/GenBank/DDBJ whole genome shotgun (WGS) entry which is preliminary data.</text>
</comment>
<keyword evidence="1" id="KW-1133">Transmembrane helix</keyword>
<dbReference type="EMBL" id="JANAVB010034523">
    <property type="protein sequence ID" value="KAJ6806666.1"/>
    <property type="molecule type" value="Genomic_DNA"/>
</dbReference>
<keyword evidence="1" id="KW-0472">Membrane</keyword>
<gene>
    <name evidence="2" type="ORF">M6B38_173760</name>
</gene>
<feature type="transmembrane region" description="Helical" evidence="1">
    <location>
        <begin position="80"/>
        <end position="105"/>
    </location>
</feature>